<reference evidence="1 2" key="1">
    <citation type="journal article" date="2015" name="Nature">
        <title>rRNA introns, odd ribosomes, and small enigmatic genomes across a large radiation of phyla.</title>
        <authorList>
            <person name="Brown C.T."/>
            <person name="Hug L.A."/>
            <person name="Thomas B.C."/>
            <person name="Sharon I."/>
            <person name="Castelle C.J."/>
            <person name="Singh A."/>
            <person name="Wilkins M.J."/>
            <person name="Williams K.H."/>
            <person name="Banfield J.F."/>
        </authorList>
    </citation>
    <scope>NUCLEOTIDE SEQUENCE [LARGE SCALE GENOMIC DNA]</scope>
</reference>
<proteinExistence type="predicted"/>
<evidence type="ECO:0000313" key="2">
    <source>
        <dbReference type="Proteomes" id="UP000034881"/>
    </source>
</evidence>
<name>A0A0G0QLP8_9BACT</name>
<protein>
    <recommendedName>
        <fullName evidence="3">LytR/CpsA/Psr regulator C-terminal domain-containing protein</fullName>
    </recommendedName>
</protein>
<gene>
    <name evidence="1" type="ORF">UT77_C0013G0034</name>
</gene>
<dbReference type="Proteomes" id="UP000034881">
    <property type="component" value="Unassembled WGS sequence"/>
</dbReference>
<accession>A0A0G0QLP8</accession>
<evidence type="ECO:0008006" key="3">
    <source>
        <dbReference type="Google" id="ProtNLM"/>
    </source>
</evidence>
<organism evidence="1 2">
    <name type="scientific">Candidatus Daviesbacteria bacterium GW2011_GWC2_40_12</name>
    <dbReference type="NCBI Taxonomy" id="1618431"/>
    <lineage>
        <taxon>Bacteria</taxon>
        <taxon>Candidatus Daviesiibacteriota</taxon>
    </lineage>
</organism>
<dbReference type="AlphaFoldDB" id="A0A0G0QLP8"/>
<evidence type="ECO:0000313" key="1">
    <source>
        <dbReference type="EMBL" id="KKR41364.1"/>
    </source>
</evidence>
<sequence length="225" mass="24599">MVVKVKKFLPFILVLITLAALSSAGYFYYQYSQNQQELLKLKNPKLASDEVREIAAKVGKLMELPKDEEPTLATVTDLEKLKDQPFFQNAQNGDKVLIFNSAQKAILYRMQSNKIINVAPLNTGSPSAEIKPIGIVIRNGTSSTGLTSKFEPEIKKVLPDAQILDKENAANTGYTQSIIIVLNESVKKEAEVLAKGLNLSLQGLPAGEKAPSSADILIILGKDRT</sequence>
<comment type="caution">
    <text evidence="1">The sequence shown here is derived from an EMBL/GenBank/DDBJ whole genome shotgun (WGS) entry which is preliminary data.</text>
</comment>
<dbReference type="EMBL" id="LBYB01000013">
    <property type="protein sequence ID" value="KKR41364.1"/>
    <property type="molecule type" value="Genomic_DNA"/>
</dbReference>